<evidence type="ECO:0000313" key="2">
    <source>
        <dbReference type="Proteomes" id="UP000694920"/>
    </source>
</evidence>
<proteinExistence type="predicted"/>
<protein>
    <submittedName>
        <fullName evidence="3">Uncharacterized protein LOC107268113</fullName>
    </submittedName>
</protein>
<evidence type="ECO:0000313" key="3">
    <source>
        <dbReference type="RefSeq" id="XP_015596015.1"/>
    </source>
</evidence>
<gene>
    <name evidence="3" type="primary">LOC107268113</name>
</gene>
<feature type="compositionally biased region" description="Polar residues" evidence="1">
    <location>
        <begin position="87"/>
        <end position="103"/>
    </location>
</feature>
<name>A0AAJ7FKC3_CEPCN</name>
<dbReference type="KEGG" id="ccin:107268113"/>
<keyword evidence="2" id="KW-1185">Reference proteome</keyword>
<feature type="compositionally biased region" description="Polar residues" evidence="1">
    <location>
        <begin position="48"/>
        <end position="58"/>
    </location>
</feature>
<dbReference type="AlphaFoldDB" id="A0AAJ7FKC3"/>
<dbReference type="GeneID" id="107268113"/>
<dbReference type="RefSeq" id="XP_015596015.1">
    <property type="nucleotide sequence ID" value="XM_015740529.2"/>
</dbReference>
<feature type="compositionally biased region" description="Basic and acidic residues" evidence="1">
    <location>
        <begin position="62"/>
        <end position="80"/>
    </location>
</feature>
<accession>A0AAJ7FKC3</accession>
<dbReference type="Proteomes" id="UP000694920">
    <property type="component" value="Unplaced"/>
</dbReference>
<organism evidence="2 3">
    <name type="scientific">Cephus cinctus</name>
    <name type="common">Wheat stem sawfly</name>
    <dbReference type="NCBI Taxonomy" id="211228"/>
    <lineage>
        <taxon>Eukaryota</taxon>
        <taxon>Metazoa</taxon>
        <taxon>Ecdysozoa</taxon>
        <taxon>Arthropoda</taxon>
        <taxon>Hexapoda</taxon>
        <taxon>Insecta</taxon>
        <taxon>Pterygota</taxon>
        <taxon>Neoptera</taxon>
        <taxon>Endopterygota</taxon>
        <taxon>Hymenoptera</taxon>
        <taxon>Cephoidea</taxon>
        <taxon>Cephidae</taxon>
        <taxon>Cephus</taxon>
    </lineage>
</organism>
<reference evidence="3" key="1">
    <citation type="submission" date="2025-08" db="UniProtKB">
        <authorList>
            <consortium name="RefSeq"/>
        </authorList>
    </citation>
    <scope>IDENTIFICATION</scope>
</reference>
<feature type="region of interest" description="Disordered" evidence="1">
    <location>
        <begin position="48"/>
        <end position="103"/>
    </location>
</feature>
<sequence length="103" mass="11573">MDSISRSLARSELDTTHTYEINRQLSLAAITGSPSDLEQSVFPQIATHSNLRSQQWPTVANRAKEEQRDRSPYRSIERTVDAPYSHVPSSRGTRFLKSSSPSP</sequence>
<evidence type="ECO:0000256" key="1">
    <source>
        <dbReference type="SAM" id="MobiDB-lite"/>
    </source>
</evidence>